<sequence length="529" mass="58660">MALVNIDLPEFNISKVWRDSYIKLMSDCRPKLGVKTSSYQLPILPRSPPSTPEGYKEIRFADMVLRADDTNAIKLRLRRDNLYLVGFQIEVSGKWDKWMEFTPDAGVPQLIPGSTPLGFTGGYDALLKASNGDYLDNVNLGRVVLLEAVKQLNNPNTTYDTRAKSLIVVLIMICESLRYTYITEFLAPTFVNTSPSPTVNPNSRTIALIKNWGKLSELLLVREQSPTHYFPSNPPPPEMEIHNYLDAVAVLGILKEETPIRSTTLRTTIVDNDEQQYYYPLGEPMVEVIWVKIDSVCDLYGTIQVSDGAGSQYLYKTTRDESVKTKPGEQLILQPNPADRSILAYDGFTIHVDLKDASYSTNRNSGVIKGEISWNVFNTFSNVYDQPLEQVIKGECGSVTVNYIVLSDAVKAKLEVTLIKGVYGAETTHVYGDLTARIGKFKEGSVMFKKASNEPIGVTSGQLIPLLKSTVAVPLNSSIIVEANISVPGDDGFAKCLEEFPALLSGTSEKSISGKSGEIRVKVTWDREM</sequence>
<dbReference type="InterPro" id="IPR046533">
    <property type="entry name" value="DUF6598"/>
</dbReference>
<evidence type="ECO:0000256" key="2">
    <source>
        <dbReference type="ARBA" id="ARBA00008544"/>
    </source>
</evidence>
<dbReference type="InterPro" id="IPR017989">
    <property type="entry name" value="Ribosome_inactivat_1/2"/>
</dbReference>
<dbReference type="SUPFAM" id="SSF56371">
    <property type="entry name" value="Ribosome inactivating proteins (RIP)"/>
    <property type="match status" value="1"/>
</dbReference>
<organism evidence="11 12">
    <name type="scientific">Dioscorea zingiberensis</name>
    <dbReference type="NCBI Taxonomy" id="325984"/>
    <lineage>
        <taxon>Eukaryota</taxon>
        <taxon>Viridiplantae</taxon>
        <taxon>Streptophyta</taxon>
        <taxon>Embryophyta</taxon>
        <taxon>Tracheophyta</taxon>
        <taxon>Spermatophyta</taxon>
        <taxon>Magnoliopsida</taxon>
        <taxon>Liliopsida</taxon>
        <taxon>Dioscoreales</taxon>
        <taxon>Dioscoreaceae</taxon>
        <taxon>Dioscorea</taxon>
    </lineage>
</organism>
<dbReference type="Pfam" id="PF20241">
    <property type="entry name" value="DUF6598"/>
    <property type="match status" value="1"/>
</dbReference>
<comment type="caution">
    <text evidence="11">The sequence shown here is derived from an EMBL/GenBank/DDBJ whole genome shotgun (WGS) entry which is preliminary data.</text>
</comment>
<dbReference type="InterPro" id="IPR016138">
    <property type="entry name" value="Ribosome_inactivat_prot_sub1"/>
</dbReference>
<protein>
    <recommendedName>
        <fullName evidence="3">rRNA N-glycosylase</fullName>
        <ecNumber evidence="3">3.2.2.22</ecNumber>
    </recommendedName>
    <alternativeName>
        <fullName evidence="8">rRNA N-glycosidase</fullName>
    </alternativeName>
</protein>
<dbReference type="InterPro" id="IPR036041">
    <property type="entry name" value="Ribosome-inact_prot_sf"/>
</dbReference>
<dbReference type="EMBL" id="JAGGNH010000010">
    <property type="protein sequence ID" value="KAJ0961966.1"/>
    <property type="molecule type" value="Genomic_DNA"/>
</dbReference>
<dbReference type="Gene3D" id="3.40.420.10">
    <property type="entry name" value="Ricin (A subunit), domain 1"/>
    <property type="match status" value="1"/>
</dbReference>
<keyword evidence="6 9" id="KW-0611">Plant defense</keyword>
<gene>
    <name evidence="11" type="ORF">J5N97_029794</name>
</gene>
<dbReference type="PANTHER" id="PTHR33453:SF9">
    <property type="entry name" value="ALBUMIN B-32"/>
    <property type="match status" value="1"/>
</dbReference>
<dbReference type="AlphaFoldDB" id="A0A9D5H3M9"/>
<keyword evidence="4 9" id="KW-0800">Toxin</keyword>
<comment type="similarity">
    <text evidence="2">Belongs to the ribosome-inactivating protein family. Type 1 RIP subfamily.</text>
</comment>
<name>A0A9D5H3M9_9LILI</name>
<dbReference type="Pfam" id="PF00161">
    <property type="entry name" value="RIP"/>
    <property type="match status" value="1"/>
</dbReference>
<evidence type="ECO:0000313" key="11">
    <source>
        <dbReference type="EMBL" id="KAJ0961966.1"/>
    </source>
</evidence>
<evidence type="ECO:0000256" key="7">
    <source>
        <dbReference type="ARBA" id="ARBA00023193"/>
    </source>
</evidence>
<keyword evidence="5 9" id="KW-0378">Hydrolase</keyword>
<dbReference type="GO" id="GO:0090729">
    <property type="term" value="F:toxin activity"/>
    <property type="evidence" value="ECO:0007669"/>
    <property type="project" value="UniProtKB-KW"/>
</dbReference>
<feature type="domain" description="DUF6598" evidence="10">
    <location>
        <begin position="285"/>
        <end position="523"/>
    </location>
</feature>
<comment type="catalytic activity">
    <reaction evidence="1 9">
        <text>Endohydrolysis of the N-glycosidic bond at one specific adenosine on the 28S rRNA.</text>
        <dbReference type="EC" id="3.2.2.22"/>
    </reaction>
</comment>
<reference evidence="11" key="1">
    <citation type="submission" date="2021-03" db="EMBL/GenBank/DDBJ databases">
        <authorList>
            <person name="Li Z."/>
            <person name="Yang C."/>
        </authorList>
    </citation>
    <scope>NUCLEOTIDE SEQUENCE</scope>
    <source>
        <strain evidence="11">Dzin_1.0</strain>
        <tissue evidence="11">Leaf</tissue>
    </source>
</reference>
<evidence type="ECO:0000256" key="5">
    <source>
        <dbReference type="ARBA" id="ARBA00022801"/>
    </source>
</evidence>
<accession>A0A9D5H3M9</accession>
<evidence type="ECO:0000313" key="12">
    <source>
        <dbReference type="Proteomes" id="UP001085076"/>
    </source>
</evidence>
<evidence type="ECO:0000256" key="9">
    <source>
        <dbReference type="RuleBase" id="RU004915"/>
    </source>
</evidence>
<dbReference type="PRINTS" id="PR00396">
    <property type="entry name" value="SHIGARICIN"/>
</dbReference>
<dbReference type="GO" id="GO:0006952">
    <property type="term" value="P:defense response"/>
    <property type="evidence" value="ECO:0007669"/>
    <property type="project" value="UniProtKB-KW"/>
</dbReference>
<dbReference type="GO" id="GO:0017148">
    <property type="term" value="P:negative regulation of translation"/>
    <property type="evidence" value="ECO:0007669"/>
    <property type="project" value="UniProtKB-KW"/>
</dbReference>
<reference evidence="11" key="2">
    <citation type="journal article" date="2022" name="Hortic Res">
        <title>The genome of Dioscorea zingiberensis sheds light on the biosynthesis, origin and evolution of the medicinally important diosgenin saponins.</title>
        <authorList>
            <person name="Li Y."/>
            <person name="Tan C."/>
            <person name="Li Z."/>
            <person name="Guo J."/>
            <person name="Li S."/>
            <person name="Chen X."/>
            <person name="Wang C."/>
            <person name="Dai X."/>
            <person name="Yang H."/>
            <person name="Song W."/>
            <person name="Hou L."/>
            <person name="Xu J."/>
            <person name="Tong Z."/>
            <person name="Xu A."/>
            <person name="Yuan X."/>
            <person name="Wang W."/>
            <person name="Yang Q."/>
            <person name="Chen L."/>
            <person name="Sun Z."/>
            <person name="Wang K."/>
            <person name="Pan B."/>
            <person name="Chen J."/>
            <person name="Bao Y."/>
            <person name="Liu F."/>
            <person name="Qi X."/>
            <person name="Gang D.R."/>
            <person name="Wen J."/>
            <person name="Li J."/>
        </authorList>
    </citation>
    <scope>NUCLEOTIDE SEQUENCE</scope>
    <source>
        <strain evidence="11">Dzin_1.0</strain>
    </source>
</reference>
<dbReference type="OrthoDB" id="618095at2759"/>
<dbReference type="EC" id="3.2.2.22" evidence="3"/>
<dbReference type="PANTHER" id="PTHR33453">
    <property type="match status" value="1"/>
</dbReference>
<keyword evidence="7 9" id="KW-0652">Protein synthesis inhibitor</keyword>
<dbReference type="InterPro" id="IPR001574">
    <property type="entry name" value="Ribosome_inactivat_prot"/>
</dbReference>
<evidence type="ECO:0000256" key="6">
    <source>
        <dbReference type="ARBA" id="ARBA00022821"/>
    </source>
</evidence>
<evidence type="ECO:0000256" key="4">
    <source>
        <dbReference type="ARBA" id="ARBA00022656"/>
    </source>
</evidence>
<evidence type="ECO:0000256" key="3">
    <source>
        <dbReference type="ARBA" id="ARBA00012001"/>
    </source>
</evidence>
<dbReference type="GO" id="GO:0030598">
    <property type="term" value="F:rRNA N-glycosylase activity"/>
    <property type="evidence" value="ECO:0007669"/>
    <property type="project" value="UniProtKB-EC"/>
</dbReference>
<evidence type="ECO:0000259" key="10">
    <source>
        <dbReference type="Pfam" id="PF20241"/>
    </source>
</evidence>
<dbReference type="Proteomes" id="UP001085076">
    <property type="component" value="Miscellaneous, Linkage group lg10"/>
</dbReference>
<evidence type="ECO:0000256" key="1">
    <source>
        <dbReference type="ARBA" id="ARBA00000237"/>
    </source>
</evidence>
<proteinExistence type="inferred from homology"/>
<evidence type="ECO:0000256" key="8">
    <source>
        <dbReference type="ARBA" id="ARBA00030788"/>
    </source>
</evidence>
<keyword evidence="12" id="KW-1185">Reference proteome</keyword>